<dbReference type="AlphaFoldDB" id="A0A9J7EI86"/>
<dbReference type="InterPro" id="IPR010562">
    <property type="entry name" value="Haemolymph_juvenile_hormone-bd"/>
</dbReference>
<dbReference type="Gene3D" id="3.15.10.30">
    <property type="entry name" value="Haemolymph juvenile hormone binding protein"/>
    <property type="match status" value="1"/>
</dbReference>
<dbReference type="Proteomes" id="UP000301870">
    <property type="component" value="Chromosome 25"/>
</dbReference>
<proteinExistence type="predicted"/>
<dbReference type="GeneID" id="111357556"/>
<accession>A0A9J7EI86</accession>
<dbReference type="InterPro" id="IPR038606">
    <property type="entry name" value="To_sf"/>
</dbReference>
<feature type="chain" id="PRO_5039946787" evidence="1">
    <location>
        <begin position="20"/>
        <end position="240"/>
    </location>
</feature>
<dbReference type="SMART" id="SM00700">
    <property type="entry name" value="JHBP"/>
    <property type="match status" value="1"/>
</dbReference>
<evidence type="ECO:0000313" key="3">
    <source>
        <dbReference type="RefSeq" id="XP_022828069.1"/>
    </source>
</evidence>
<reference evidence="3" key="1">
    <citation type="submission" date="2025-08" db="UniProtKB">
        <authorList>
            <consortium name="RefSeq"/>
        </authorList>
    </citation>
    <scope>IDENTIFICATION</scope>
    <source>
        <strain evidence="3">Ishihara</strain>
        <tissue evidence="3">Whole body</tissue>
    </source>
</reference>
<dbReference type="GO" id="GO:0005615">
    <property type="term" value="C:extracellular space"/>
    <property type="evidence" value="ECO:0007669"/>
    <property type="project" value="TreeGrafter"/>
</dbReference>
<feature type="signal peptide" evidence="1">
    <location>
        <begin position="1"/>
        <end position="19"/>
    </location>
</feature>
<keyword evidence="1" id="KW-0732">Signal</keyword>
<dbReference type="PANTHER" id="PTHR11008:SF32">
    <property type="entry name" value="CIRCADIAN CLOCK-CONTROLLED PROTEIN DAYWAKE-RELATED"/>
    <property type="match status" value="1"/>
</dbReference>
<dbReference type="PANTHER" id="PTHR11008">
    <property type="entry name" value="PROTEIN TAKEOUT-LIKE PROTEIN"/>
    <property type="match status" value="1"/>
</dbReference>
<dbReference type="OrthoDB" id="7251644at2759"/>
<dbReference type="KEGG" id="sliu:111357556"/>
<dbReference type="RefSeq" id="XP_022828069.1">
    <property type="nucleotide sequence ID" value="XM_022972301.1"/>
</dbReference>
<name>A0A9J7EI86_SPOLT</name>
<keyword evidence="2" id="KW-1185">Reference proteome</keyword>
<organism evidence="2 3">
    <name type="scientific">Spodoptera litura</name>
    <name type="common">Asian cotton leafworm</name>
    <dbReference type="NCBI Taxonomy" id="69820"/>
    <lineage>
        <taxon>Eukaryota</taxon>
        <taxon>Metazoa</taxon>
        <taxon>Ecdysozoa</taxon>
        <taxon>Arthropoda</taxon>
        <taxon>Hexapoda</taxon>
        <taxon>Insecta</taxon>
        <taxon>Pterygota</taxon>
        <taxon>Neoptera</taxon>
        <taxon>Endopterygota</taxon>
        <taxon>Lepidoptera</taxon>
        <taxon>Glossata</taxon>
        <taxon>Ditrysia</taxon>
        <taxon>Noctuoidea</taxon>
        <taxon>Noctuidae</taxon>
        <taxon>Amphipyrinae</taxon>
        <taxon>Spodoptera</taxon>
    </lineage>
</organism>
<dbReference type="Pfam" id="PF06585">
    <property type="entry name" value="JHBP"/>
    <property type="match status" value="1"/>
</dbReference>
<protein>
    <submittedName>
        <fullName evidence="3">Uncharacterized protein LOC111357556</fullName>
    </submittedName>
</protein>
<evidence type="ECO:0000256" key="1">
    <source>
        <dbReference type="SAM" id="SignalP"/>
    </source>
</evidence>
<gene>
    <name evidence="3" type="primary">LOC111357556</name>
</gene>
<sequence length="240" mass="27575">MCSTGIFVFSVVFISSAISKPPKPIVCDIDDHRCLTEGAERSFEEFIRGIPGGVPVDPLRLEYFEADLPTISYKLIGASLTGMSDCKVELVKIYSKENKYKYHVCCPHLILQSKCELKGNIGPQYAEGKGSTCRVDHYDYNFYFNGDTYRKVRPNNKIHLELLTSNLEIEAKGRVVYEIKNLFNGNKEKTAAVQDFLNEHWQFADKLFRTTTMEAFMKKYIKHVNSYLSKVPMDDIFYQD</sequence>
<evidence type="ECO:0000313" key="2">
    <source>
        <dbReference type="Proteomes" id="UP000301870"/>
    </source>
</evidence>